<feature type="domain" description="NADH:ubiquinone oxidoreductase intermediate-associated protein 30" evidence="2">
    <location>
        <begin position="227"/>
        <end position="399"/>
    </location>
</feature>
<gene>
    <name evidence="4" type="ORF">RMAR00112_LOCUS12712</name>
</gene>
<dbReference type="InterPro" id="IPR008030">
    <property type="entry name" value="NmrA-like"/>
</dbReference>
<dbReference type="InterPro" id="IPR008979">
    <property type="entry name" value="Galactose-bd-like_sf"/>
</dbReference>
<dbReference type="InterPro" id="IPR036291">
    <property type="entry name" value="NAD(P)-bd_dom_sf"/>
</dbReference>
<dbReference type="Pfam" id="PF05368">
    <property type="entry name" value="NmrA"/>
    <property type="match status" value="1"/>
</dbReference>
<feature type="domain" description="NAD(P)-binding" evidence="3">
    <location>
        <begin position="403"/>
        <end position="505"/>
    </location>
</feature>
<dbReference type="Pfam" id="PF13460">
    <property type="entry name" value="NAD_binding_10"/>
    <property type="match status" value="1"/>
</dbReference>
<dbReference type="Pfam" id="PF08547">
    <property type="entry name" value="CIA30"/>
    <property type="match status" value="1"/>
</dbReference>
<evidence type="ECO:0008006" key="5">
    <source>
        <dbReference type="Google" id="ProtNLM"/>
    </source>
</evidence>
<dbReference type="PANTHER" id="PTHR15020">
    <property type="entry name" value="FLAVIN REDUCTASE-RELATED"/>
    <property type="match status" value="1"/>
</dbReference>
<dbReference type="EMBL" id="HBHW01016409">
    <property type="protein sequence ID" value="CAE0044737.1"/>
    <property type="molecule type" value="Transcribed_RNA"/>
</dbReference>
<proteinExistence type="predicted"/>
<dbReference type="SUPFAM" id="SSF49785">
    <property type="entry name" value="Galactose-binding domain-like"/>
    <property type="match status" value="1"/>
</dbReference>
<protein>
    <recommendedName>
        <fullName evidence="5">NAD(P)-binding domain-containing protein</fullName>
    </recommendedName>
</protein>
<dbReference type="Gene3D" id="3.40.50.720">
    <property type="entry name" value="NAD(P)-binding Rossmann-like Domain"/>
    <property type="match status" value="2"/>
</dbReference>
<dbReference type="InterPro" id="IPR013857">
    <property type="entry name" value="NADH-UbQ_OxRdtase-assoc_prot30"/>
</dbReference>
<dbReference type="SUPFAM" id="SSF51735">
    <property type="entry name" value="NAD(P)-binding Rossmann-fold domains"/>
    <property type="match status" value="1"/>
</dbReference>
<dbReference type="AlphaFoldDB" id="A0A7S3EC31"/>
<evidence type="ECO:0000259" key="1">
    <source>
        <dbReference type="Pfam" id="PF05368"/>
    </source>
</evidence>
<evidence type="ECO:0000259" key="2">
    <source>
        <dbReference type="Pfam" id="PF08547"/>
    </source>
</evidence>
<dbReference type="InterPro" id="IPR016040">
    <property type="entry name" value="NAD(P)-bd_dom"/>
</dbReference>
<name>A0A7S3EC31_9RHOD</name>
<feature type="domain" description="NmrA-like" evidence="1">
    <location>
        <begin position="86"/>
        <end position="178"/>
    </location>
</feature>
<accession>A0A7S3EC31</accession>
<organism evidence="4">
    <name type="scientific">Rhodosorus marinus</name>
    <dbReference type="NCBI Taxonomy" id="101924"/>
    <lineage>
        <taxon>Eukaryota</taxon>
        <taxon>Rhodophyta</taxon>
        <taxon>Stylonematophyceae</taxon>
        <taxon>Stylonematales</taxon>
        <taxon>Stylonemataceae</taxon>
        <taxon>Rhodosorus</taxon>
    </lineage>
</organism>
<evidence type="ECO:0000313" key="4">
    <source>
        <dbReference type="EMBL" id="CAE0044737.1"/>
    </source>
</evidence>
<sequence>MEAFVQSVNGFGGGVAAKPSSCSRRAPLRMARVREDVEDKNPLDRVGDFVGAFQRLLGVGRQVDDSLLYLGEEGSEPLFEEQPPVVLVVGATGEVGRVIVRKLLLRGYQVRVLVRNLFTETLDLLGTGCSYVMGDITDPYALMEAVSGVDKVVCSVKARSESEVREVELDGLKKLVRAFHDVRHADYGRTEATKVTLFKFNREKDFRRWRSPGGSEEDDELVRKPARVDFRMNVRNNAVFTGQVGRRKARLECLLYGFVSGVLRAPIDVSMFSFDKKQQVFDTYTGHAELICDLKKLNMRGFSGLVVRCLGDGKQYRMVFRTGPGDKNGVIYEAEFATVSGKWSTIRLPLVSFKPRSLSGSSVPRELEELDRSDVRQIKIEYRKPLSNPERDPGFFSLTLDYMKAYRTQNEADFVLVSCSKVTEAVNHRKQGREEDIGEDTAMKYMGEESLRNSGISYCIVRSGQFTDQTGGRKALVLEQNTELGDKHISKSDLAEVCVSALQDPRARNVTFDAYEAQYAPTALSPSKDIGSMLEGLKPNS</sequence>
<reference evidence="4" key="1">
    <citation type="submission" date="2021-01" db="EMBL/GenBank/DDBJ databases">
        <authorList>
            <person name="Corre E."/>
            <person name="Pelletier E."/>
            <person name="Niang G."/>
            <person name="Scheremetjew M."/>
            <person name="Finn R."/>
            <person name="Kale V."/>
            <person name="Holt S."/>
            <person name="Cochrane G."/>
            <person name="Meng A."/>
            <person name="Brown T."/>
            <person name="Cohen L."/>
        </authorList>
    </citation>
    <scope>NUCLEOTIDE SEQUENCE</scope>
    <source>
        <strain evidence="4">CCMP 769</strain>
    </source>
</reference>
<evidence type="ECO:0000259" key="3">
    <source>
        <dbReference type="Pfam" id="PF13460"/>
    </source>
</evidence>
<dbReference type="PANTHER" id="PTHR15020:SF47">
    <property type="entry name" value="NAD(P)-BINDING DOMAIN-CONTAINING PROTEIN"/>
    <property type="match status" value="1"/>
</dbReference>